<evidence type="ECO:0000313" key="2">
    <source>
        <dbReference type="EMBL" id="ODR96967.1"/>
    </source>
</evidence>
<evidence type="ECO:0000259" key="1">
    <source>
        <dbReference type="Pfam" id="PF02915"/>
    </source>
</evidence>
<dbReference type="STRING" id="1774970.AUC70_14110"/>
<accession>A0A1E3VTW9</accession>
<dbReference type="InterPro" id="IPR012347">
    <property type="entry name" value="Ferritin-like"/>
</dbReference>
<dbReference type="InterPro" id="IPR009078">
    <property type="entry name" value="Ferritin-like_SF"/>
</dbReference>
<dbReference type="SUPFAM" id="SSF47240">
    <property type="entry name" value="Ferritin-like"/>
    <property type="match status" value="1"/>
</dbReference>
<comment type="caution">
    <text evidence="2">The sequence shown here is derived from an EMBL/GenBank/DDBJ whole genome shotgun (WGS) entry which is preliminary data.</text>
</comment>
<feature type="domain" description="Rubrerythrin diiron-binding" evidence="1">
    <location>
        <begin position="6"/>
        <end position="144"/>
    </location>
</feature>
<dbReference type="Gene3D" id="1.20.1260.10">
    <property type="match status" value="1"/>
</dbReference>
<dbReference type="RefSeq" id="WP_069443428.1">
    <property type="nucleotide sequence ID" value="NZ_LPWE01000003.1"/>
</dbReference>
<name>A0A1E3VTW9_9HYPH</name>
<dbReference type="CDD" id="cd01045">
    <property type="entry name" value="Ferritin_like_AB"/>
    <property type="match status" value="1"/>
</dbReference>
<dbReference type="AlphaFoldDB" id="A0A1E3VTW9"/>
<keyword evidence="3" id="KW-1185">Reference proteome</keyword>
<dbReference type="EMBL" id="LPWE01000003">
    <property type="protein sequence ID" value="ODR96967.1"/>
    <property type="molecule type" value="Genomic_DNA"/>
</dbReference>
<sequence>MESVEEFLAYAMNLEREAAERFGQLADAMDASGNRNVGKLFRQLSEYSRLHYGEAKARSGFREIPDLKPGDFSWPELESPETAAIWAADPMIGRDAALEIALDAETAGFDFYKTVLDTTKDPEIKALAKEFVEEERGHVTELKRWIAAHKAGKPLPVDIVLTAP</sequence>
<proteinExistence type="predicted"/>
<dbReference type="GO" id="GO:0046872">
    <property type="term" value="F:metal ion binding"/>
    <property type="evidence" value="ECO:0007669"/>
    <property type="project" value="InterPro"/>
</dbReference>
<reference evidence="2 3" key="1">
    <citation type="journal article" date="2016" name="Environ. Microbiol.">
        <title>New Methyloceanibacter diversity from North Sea sediments includes methanotroph containing solely the soluble methane monooxygenase.</title>
        <authorList>
            <person name="Vekeman B."/>
            <person name="Kerckhof F.M."/>
            <person name="Cremers G."/>
            <person name="de Vos P."/>
            <person name="Vandamme P."/>
            <person name="Boon N."/>
            <person name="Op den Camp H.J."/>
            <person name="Heylen K."/>
        </authorList>
    </citation>
    <scope>NUCLEOTIDE SEQUENCE [LARGE SCALE GENOMIC DNA]</scope>
    <source>
        <strain evidence="2 3">R-67176</strain>
    </source>
</reference>
<evidence type="ECO:0000313" key="3">
    <source>
        <dbReference type="Proteomes" id="UP000094172"/>
    </source>
</evidence>
<dbReference type="InterPro" id="IPR003251">
    <property type="entry name" value="Rr_diiron-bd_dom"/>
</dbReference>
<dbReference type="GO" id="GO:0016491">
    <property type="term" value="F:oxidoreductase activity"/>
    <property type="evidence" value="ECO:0007669"/>
    <property type="project" value="InterPro"/>
</dbReference>
<organism evidence="2 3">
    <name type="scientific">Methyloceanibacter stevinii</name>
    <dbReference type="NCBI Taxonomy" id="1774970"/>
    <lineage>
        <taxon>Bacteria</taxon>
        <taxon>Pseudomonadati</taxon>
        <taxon>Pseudomonadota</taxon>
        <taxon>Alphaproteobacteria</taxon>
        <taxon>Hyphomicrobiales</taxon>
        <taxon>Hyphomicrobiaceae</taxon>
        <taxon>Methyloceanibacter</taxon>
    </lineage>
</organism>
<dbReference type="Pfam" id="PF02915">
    <property type="entry name" value="Rubrerythrin"/>
    <property type="match status" value="1"/>
</dbReference>
<gene>
    <name evidence="2" type="ORF">AUC70_14110</name>
</gene>
<protein>
    <submittedName>
        <fullName evidence="2">Rubrerythrin</fullName>
    </submittedName>
</protein>
<dbReference type="Proteomes" id="UP000094172">
    <property type="component" value="Unassembled WGS sequence"/>
</dbReference>